<dbReference type="PANTHER" id="PTHR32301">
    <property type="entry name" value="COUNTIN RECEPTOR CNR3-RELATED"/>
    <property type="match status" value="1"/>
</dbReference>
<reference evidence="1" key="1">
    <citation type="submission" date="2021-01" db="EMBL/GenBank/DDBJ databases">
        <authorList>
            <person name="Corre E."/>
            <person name="Pelletier E."/>
            <person name="Niang G."/>
            <person name="Scheremetjew M."/>
            <person name="Finn R."/>
            <person name="Kale V."/>
            <person name="Holt S."/>
            <person name="Cochrane G."/>
            <person name="Meng A."/>
            <person name="Brown T."/>
            <person name="Cohen L."/>
        </authorList>
    </citation>
    <scope>NUCLEOTIDE SEQUENCE</scope>
    <source>
        <strain evidence="1">CCMP826</strain>
    </source>
</reference>
<accession>A0A7S2DW83</accession>
<proteinExistence type="predicted"/>
<dbReference type="AlphaFoldDB" id="A0A7S2DW83"/>
<dbReference type="Gene3D" id="3.40.50.300">
    <property type="entry name" value="P-loop containing nucleotide triphosphate hydrolases"/>
    <property type="match status" value="1"/>
</dbReference>
<evidence type="ECO:0008006" key="2">
    <source>
        <dbReference type="Google" id="ProtNLM"/>
    </source>
</evidence>
<gene>
    <name evidence="1" type="ORF">HTAM1171_LOCUS263</name>
</gene>
<name>A0A7S2DW83_9STRA</name>
<sequence length="426" mass="48733">MQVTKHRFGKMLLCGVLSVCILGTFAFLMSVTNFGTVGSPTVDPPTAYLDVTLPREIDVHFADWKHHEHDDETTTRYDVPIFWSIPLTGNDVIEEYLGGCLGLIQASEVGILGNVDEEDDASLKEVDIHGLSYINVDLRTRHGIEHATRMHLIDDHKNGDLSLTPDVVHTPLLYESAQLFENPNVNQGKIITILRDPMERAVALYQQIIISESWTKSAAGGGFMNDGSGGANMMSLSDYAESDYVENNWLTRTLCNKPTGRITEVDLKVAKEILRRKVLVGLYDNVPLALSYFKHKFDWVNNKNNKHHLNQQRQRELKKRSLVTTVQKGGDFTKDHNYFYSHCTTIGVEEALKKESEGWLWMKAEQLDQQTQLVKGSYAWTLLKRENEFDIELYEYAKTVHEYQFSSYRHRGRHRGMKNEHSRGRN</sequence>
<dbReference type="InterPro" id="IPR027417">
    <property type="entry name" value="P-loop_NTPase"/>
</dbReference>
<dbReference type="EMBL" id="HBGV01000399">
    <property type="protein sequence ID" value="CAD9465995.1"/>
    <property type="molecule type" value="Transcribed_RNA"/>
</dbReference>
<protein>
    <recommendedName>
        <fullName evidence="2">Sulfotransferase domain-containing protein</fullName>
    </recommendedName>
</protein>
<organism evidence="1">
    <name type="scientific">Helicotheca tamesis</name>
    <dbReference type="NCBI Taxonomy" id="374047"/>
    <lineage>
        <taxon>Eukaryota</taxon>
        <taxon>Sar</taxon>
        <taxon>Stramenopiles</taxon>
        <taxon>Ochrophyta</taxon>
        <taxon>Bacillariophyta</taxon>
        <taxon>Mediophyceae</taxon>
        <taxon>Lithodesmiophycidae</taxon>
        <taxon>Lithodesmiales</taxon>
        <taxon>Lithodesmiaceae</taxon>
        <taxon>Helicotheca</taxon>
    </lineage>
</organism>
<evidence type="ECO:0000313" key="1">
    <source>
        <dbReference type="EMBL" id="CAD9465995.1"/>
    </source>
</evidence>
<dbReference type="InterPro" id="IPR053259">
    <property type="entry name" value="Golvesin-related_Golgi"/>
</dbReference>
<dbReference type="SUPFAM" id="SSF52540">
    <property type="entry name" value="P-loop containing nucleoside triphosphate hydrolases"/>
    <property type="match status" value="1"/>
</dbReference>
<dbReference type="PANTHER" id="PTHR32301:SF6">
    <property type="entry name" value="GOLVESIN-RELATED"/>
    <property type="match status" value="1"/>
</dbReference>